<sequence length="611" mass="70640">MQDLIYFSEQVYINGTVIYEIDTSDNDITNYQFKKIDSYQNIFNVYLKSSFFPWVCLILILNEGSWHKPINLLLIVHWILRATGDLFRNLMQLNPIDFGCYWPYSSKNWLISNGIAHIFWLSGEMVGDWYLFLRSKAIIQNKTRLKMIFCTCILFNLTKVFGMYCYFIHTPMNLRIRDDEDKLIPDLNTYNIAWWSTVFFIEITCCLYELTVIYALKKEVLNRIEKTMNYKYNPFIEKFRQISEFRILTSVIISIIFLPFVAFFIGILIKEYLSDLKEIDYVLQDGPVEQLRQVVLSFNYSFIYIDQVLLRRLIRRKSRINSYNLSHPTLVIHDKSYTKIDTDTDMSEHENTYTNHNLTVTIPESLASSYYNIDTVDAMDTLDNLDILDIFNNNYKNSYSPYLPKKSYNSLSQTNSPRGSFSNSKITKGPRGSLSNTKNPKSPRGSFSSLKSPKSLRGSFSSLKSPKSPRGSLTNTKSSRGSYALFKNPKSPKGSIILSKSPQRTLSNSKKSSKGHQRSLSNRSNHNSIFNSSYKSPTLISTTLVSSSVMDSSSYSSDDKRPINESKNKKRSTISNIRPFNYDLTTDYNFGSPKNSQIYINSLSSVDHFLI</sequence>
<dbReference type="AlphaFoldDB" id="A0A1Y2F4U8"/>
<evidence type="ECO:0000256" key="2">
    <source>
        <dbReference type="SAM" id="Phobius"/>
    </source>
</evidence>
<feature type="compositionally biased region" description="Polar residues" evidence="1">
    <location>
        <begin position="433"/>
        <end position="481"/>
    </location>
</feature>
<feature type="transmembrane region" description="Helical" evidence="2">
    <location>
        <begin position="114"/>
        <end position="133"/>
    </location>
</feature>
<feature type="compositionally biased region" description="Polar residues" evidence="1">
    <location>
        <begin position="498"/>
        <end position="510"/>
    </location>
</feature>
<feature type="transmembrane region" description="Helical" evidence="2">
    <location>
        <begin position="247"/>
        <end position="270"/>
    </location>
</feature>
<keyword evidence="2" id="KW-0472">Membrane</keyword>
<feature type="region of interest" description="Disordered" evidence="1">
    <location>
        <begin position="551"/>
        <end position="572"/>
    </location>
</feature>
<feature type="compositionally biased region" description="Polar residues" evidence="1">
    <location>
        <begin position="409"/>
        <end position="426"/>
    </location>
</feature>
<dbReference type="EMBL" id="MCOG01000018">
    <property type="protein sequence ID" value="ORY77955.1"/>
    <property type="molecule type" value="Genomic_DNA"/>
</dbReference>
<feature type="transmembrane region" description="Helical" evidence="2">
    <location>
        <begin position="145"/>
        <end position="169"/>
    </location>
</feature>
<dbReference type="Proteomes" id="UP000193920">
    <property type="component" value="Unassembled WGS sequence"/>
</dbReference>
<keyword evidence="2" id="KW-1133">Transmembrane helix</keyword>
<feature type="compositionally biased region" description="Polar residues" evidence="1">
    <location>
        <begin position="518"/>
        <end position="532"/>
    </location>
</feature>
<accession>A0A1Y2F4U8</accession>
<keyword evidence="4" id="KW-1185">Reference proteome</keyword>
<evidence type="ECO:0000313" key="4">
    <source>
        <dbReference type="Proteomes" id="UP000193920"/>
    </source>
</evidence>
<proteinExistence type="predicted"/>
<reference evidence="3 4" key="1">
    <citation type="submission" date="2016-08" db="EMBL/GenBank/DDBJ databases">
        <title>A Parts List for Fungal Cellulosomes Revealed by Comparative Genomics.</title>
        <authorList>
            <consortium name="DOE Joint Genome Institute"/>
            <person name="Haitjema C.H."/>
            <person name="Gilmore S.P."/>
            <person name="Henske J.K."/>
            <person name="Solomon K.V."/>
            <person name="De Groot R."/>
            <person name="Kuo A."/>
            <person name="Mondo S.J."/>
            <person name="Salamov A.A."/>
            <person name="Labutti K."/>
            <person name="Zhao Z."/>
            <person name="Chiniquy J."/>
            <person name="Barry K."/>
            <person name="Brewer H.M."/>
            <person name="Purvine S.O."/>
            <person name="Wright A.T."/>
            <person name="Boxma B."/>
            <person name="Van Alen T."/>
            <person name="Hackstein J.H."/>
            <person name="Baker S.E."/>
            <person name="Grigoriev I.V."/>
            <person name="O'Malley M.A."/>
        </authorList>
    </citation>
    <scope>NUCLEOTIDE SEQUENCE [LARGE SCALE GENOMIC DNA]</scope>
    <source>
        <strain evidence="3 4">G1</strain>
    </source>
</reference>
<feature type="region of interest" description="Disordered" evidence="1">
    <location>
        <begin position="409"/>
        <end position="532"/>
    </location>
</feature>
<keyword evidence="2" id="KW-0812">Transmembrane</keyword>
<protein>
    <submittedName>
        <fullName evidence="3">Uncharacterized protein</fullName>
    </submittedName>
</protein>
<evidence type="ECO:0000313" key="3">
    <source>
        <dbReference type="EMBL" id="ORY77955.1"/>
    </source>
</evidence>
<feature type="compositionally biased region" description="Basic and acidic residues" evidence="1">
    <location>
        <begin position="557"/>
        <end position="567"/>
    </location>
</feature>
<name>A0A1Y2F4U8_9FUNG</name>
<feature type="transmembrane region" description="Helical" evidence="2">
    <location>
        <begin position="42"/>
        <end position="61"/>
    </location>
</feature>
<evidence type="ECO:0000256" key="1">
    <source>
        <dbReference type="SAM" id="MobiDB-lite"/>
    </source>
</evidence>
<feature type="transmembrane region" description="Helical" evidence="2">
    <location>
        <begin position="192"/>
        <end position="216"/>
    </location>
</feature>
<comment type="caution">
    <text evidence="3">The sequence shown here is derived from an EMBL/GenBank/DDBJ whole genome shotgun (WGS) entry which is preliminary data.</text>
</comment>
<organism evidence="3 4">
    <name type="scientific">Neocallimastix californiae</name>
    <dbReference type="NCBI Taxonomy" id="1754190"/>
    <lineage>
        <taxon>Eukaryota</taxon>
        <taxon>Fungi</taxon>
        <taxon>Fungi incertae sedis</taxon>
        <taxon>Chytridiomycota</taxon>
        <taxon>Chytridiomycota incertae sedis</taxon>
        <taxon>Neocallimastigomycetes</taxon>
        <taxon>Neocallimastigales</taxon>
        <taxon>Neocallimastigaceae</taxon>
        <taxon>Neocallimastix</taxon>
    </lineage>
</organism>
<gene>
    <name evidence="3" type="ORF">LY90DRAFT_665200</name>
</gene>